<accession>A0ABD1ZD31</accession>
<sequence>MSREDTVVRGRTVRCETYAAQRKKRVRWFPIQSCVMDGWVLESRSNDLMASSLEKVRVEGMGIGWWNKESTNRNRNGKGACSKELGGCAVSPSSFCP</sequence>
<comment type="caution">
    <text evidence="1">The sequence shown here is derived from an EMBL/GenBank/DDBJ whole genome shotgun (WGS) entry which is preliminary data.</text>
</comment>
<organism evidence="1 2">
    <name type="scientific">Riccia fluitans</name>
    <dbReference type="NCBI Taxonomy" id="41844"/>
    <lineage>
        <taxon>Eukaryota</taxon>
        <taxon>Viridiplantae</taxon>
        <taxon>Streptophyta</taxon>
        <taxon>Embryophyta</taxon>
        <taxon>Marchantiophyta</taxon>
        <taxon>Marchantiopsida</taxon>
        <taxon>Marchantiidae</taxon>
        <taxon>Marchantiales</taxon>
        <taxon>Ricciaceae</taxon>
        <taxon>Riccia</taxon>
    </lineage>
</organism>
<name>A0ABD1ZD31_9MARC</name>
<proteinExistence type="predicted"/>
<keyword evidence="2" id="KW-1185">Reference proteome</keyword>
<evidence type="ECO:0000313" key="2">
    <source>
        <dbReference type="Proteomes" id="UP001605036"/>
    </source>
</evidence>
<gene>
    <name evidence="1" type="ORF">R1flu_017479</name>
</gene>
<dbReference type="AlphaFoldDB" id="A0ABD1ZD31"/>
<evidence type="ECO:0000313" key="1">
    <source>
        <dbReference type="EMBL" id="KAL2649351.1"/>
    </source>
</evidence>
<protein>
    <submittedName>
        <fullName evidence="1">Uncharacterized protein</fullName>
    </submittedName>
</protein>
<reference evidence="1 2" key="1">
    <citation type="submission" date="2024-09" db="EMBL/GenBank/DDBJ databases">
        <title>Chromosome-scale assembly of Riccia fluitans.</title>
        <authorList>
            <person name="Paukszto L."/>
            <person name="Sawicki J."/>
            <person name="Karawczyk K."/>
            <person name="Piernik-Szablinska J."/>
            <person name="Szczecinska M."/>
            <person name="Mazdziarz M."/>
        </authorList>
    </citation>
    <scope>NUCLEOTIDE SEQUENCE [LARGE SCALE GENOMIC DNA]</scope>
    <source>
        <strain evidence="1">Rf_01</strain>
        <tissue evidence="1">Aerial parts of the thallus</tissue>
    </source>
</reference>
<dbReference type="EMBL" id="JBHFFA010000001">
    <property type="protein sequence ID" value="KAL2649351.1"/>
    <property type="molecule type" value="Genomic_DNA"/>
</dbReference>
<dbReference type="Proteomes" id="UP001605036">
    <property type="component" value="Unassembled WGS sequence"/>
</dbReference>